<gene>
    <name evidence="2" type="ORF">OFUS_LOCUS7712</name>
</gene>
<feature type="region of interest" description="Disordered" evidence="1">
    <location>
        <begin position="235"/>
        <end position="323"/>
    </location>
</feature>
<dbReference type="EMBL" id="CAIIXF020000004">
    <property type="protein sequence ID" value="CAH1781096.1"/>
    <property type="molecule type" value="Genomic_DNA"/>
</dbReference>
<feature type="region of interest" description="Disordered" evidence="1">
    <location>
        <begin position="171"/>
        <end position="199"/>
    </location>
</feature>
<comment type="caution">
    <text evidence="2">The sequence shown here is derived from an EMBL/GenBank/DDBJ whole genome shotgun (WGS) entry which is preliminary data.</text>
</comment>
<evidence type="ECO:0000313" key="3">
    <source>
        <dbReference type="Proteomes" id="UP000749559"/>
    </source>
</evidence>
<proteinExistence type="predicted"/>
<protein>
    <submittedName>
        <fullName evidence="2">Uncharacterized protein</fullName>
    </submittedName>
</protein>
<dbReference type="Proteomes" id="UP000749559">
    <property type="component" value="Unassembled WGS sequence"/>
</dbReference>
<accession>A0A8S4NLL3</accession>
<sequence length="323" mass="35563">MEYSLTLSEEDDYKAKLKSQNESLEIFKHVKLREAFQVQCDVQTVLNNKCMYLMDMNHNLIKTLLPDTDEALEDPTEKVMVETNRILAEVAAGLNLTRNVHQEKIPVTDEIYETYSYQSSDNLEVPPRPTSAHPAAPINSPNNKANKAVGFFNKAAGKITKVTDQITKQYAQGHAGKRTGSDVTPNRAPPLPPPRSAISLGDLQAGVSETPSGASKRPTGSLKNYDYVDFEEDSDKRAVATAPPLPDRPSSLKSVSELKTESKQALPQRQATGPALKLNIQGADADIAATKTEDPPSPDYEQLFFHLKPPSQKYDNKPSSTEL</sequence>
<organism evidence="2 3">
    <name type="scientific">Owenia fusiformis</name>
    <name type="common">Polychaete worm</name>
    <dbReference type="NCBI Taxonomy" id="6347"/>
    <lineage>
        <taxon>Eukaryota</taxon>
        <taxon>Metazoa</taxon>
        <taxon>Spiralia</taxon>
        <taxon>Lophotrochozoa</taxon>
        <taxon>Annelida</taxon>
        <taxon>Polychaeta</taxon>
        <taxon>Sedentaria</taxon>
        <taxon>Canalipalpata</taxon>
        <taxon>Sabellida</taxon>
        <taxon>Oweniida</taxon>
        <taxon>Oweniidae</taxon>
        <taxon>Owenia</taxon>
    </lineage>
</organism>
<reference evidence="2" key="1">
    <citation type="submission" date="2022-03" db="EMBL/GenBank/DDBJ databases">
        <authorList>
            <person name="Martin C."/>
        </authorList>
    </citation>
    <scope>NUCLEOTIDE SEQUENCE</scope>
</reference>
<dbReference type="AlphaFoldDB" id="A0A8S4NLL3"/>
<feature type="region of interest" description="Disordered" evidence="1">
    <location>
        <begin position="120"/>
        <end position="144"/>
    </location>
</feature>
<name>A0A8S4NLL3_OWEFU</name>
<keyword evidence="3" id="KW-1185">Reference proteome</keyword>
<evidence type="ECO:0000256" key="1">
    <source>
        <dbReference type="SAM" id="MobiDB-lite"/>
    </source>
</evidence>
<evidence type="ECO:0000313" key="2">
    <source>
        <dbReference type="EMBL" id="CAH1781096.1"/>
    </source>
</evidence>